<keyword evidence="2" id="KW-1003">Cell membrane</keyword>
<evidence type="ECO:0000256" key="2">
    <source>
        <dbReference type="ARBA" id="ARBA00022475"/>
    </source>
</evidence>
<evidence type="ECO:0000256" key="3">
    <source>
        <dbReference type="ARBA" id="ARBA00022692"/>
    </source>
</evidence>
<proteinExistence type="predicted"/>
<sequence length="143" mass="15404">MSPPNYAGIVSRLMAVLIDAAALTVVTPIAVLGPPMMWQSLAGTPPAWFTSSFQIAGATLPLVYFSLAWWATGQTLGGLVLAIMVRRADGSRVGLFRAALRATLGLLFAPIWFFGMILVLVQAHRRAMHDLVFGTVVVRKPAR</sequence>
<feature type="transmembrane region" description="Helical" evidence="6">
    <location>
        <begin position="67"/>
        <end position="86"/>
    </location>
</feature>
<accession>A0ABN3CEA4</accession>
<feature type="domain" description="RDD" evidence="7">
    <location>
        <begin position="6"/>
        <end position="132"/>
    </location>
</feature>
<evidence type="ECO:0000256" key="4">
    <source>
        <dbReference type="ARBA" id="ARBA00022989"/>
    </source>
</evidence>
<feature type="transmembrane region" description="Helical" evidence="6">
    <location>
        <begin position="98"/>
        <end position="121"/>
    </location>
</feature>
<comment type="caution">
    <text evidence="8">The sequence shown here is derived from an EMBL/GenBank/DDBJ whole genome shotgun (WGS) entry which is preliminary data.</text>
</comment>
<organism evidence="8 9">
    <name type="scientific">Nonomuraea monospora</name>
    <dbReference type="NCBI Taxonomy" id="568818"/>
    <lineage>
        <taxon>Bacteria</taxon>
        <taxon>Bacillati</taxon>
        <taxon>Actinomycetota</taxon>
        <taxon>Actinomycetes</taxon>
        <taxon>Streptosporangiales</taxon>
        <taxon>Streptosporangiaceae</taxon>
        <taxon>Nonomuraea</taxon>
    </lineage>
</organism>
<feature type="transmembrane region" description="Helical" evidence="6">
    <location>
        <begin position="12"/>
        <end position="31"/>
    </location>
</feature>
<gene>
    <name evidence="8" type="ORF">GCM10009850_031630</name>
</gene>
<keyword evidence="5 6" id="KW-0472">Membrane</keyword>
<evidence type="ECO:0000259" key="7">
    <source>
        <dbReference type="Pfam" id="PF06271"/>
    </source>
</evidence>
<name>A0ABN3CEA4_9ACTN</name>
<evidence type="ECO:0000256" key="5">
    <source>
        <dbReference type="ARBA" id="ARBA00023136"/>
    </source>
</evidence>
<comment type="subcellular location">
    <subcellularLocation>
        <location evidence="1">Cell membrane</location>
        <topology evidence="1">Multi-pass membrane protein</topology>
    </subcellularLocation>
</comment>
<dbReference type="InterPro" id="IPR051791">
    <property type="entry name" value="Pra-immunoreactive"/>
</dbReference>
<dbReference type="InterPro" id="IPR010432">
    <property type="entry name" value="RDD"/>
</dbReference>
<evidence type="ECO:0000256" key="1">
    <source>
        <dbReference type="ARBA" id="ARBA00004651"/>
    </source>
</evidence>
<evidence type="ECO:0000313" key="9">
    <source>
        <dbReference type="Proteomes" id="UP001499843"/>
    </source>
</evidence>
<keyword evidence="9" id="KW-1185">Reference proteome</keyword>
<dbReference type="Pfam" id="PF06271">
    <property type="entry name" value="RDD"/>
    <property type="match status" value="1"/>
</dbReference>
<evidence type="ECO:0000256" key="6">
    <source>
        <dbReference type="SAM" id="Phobius"/>
    </source>
</evidence>
<evidence type="ECO:0000313" key="8">
    <source>
        <dbReference type="EMBL" id="GAA2207705.1"/>
    </source>
</evidence>
<dbReference type="EMBL" id="BAAAQX010000007">
    <property type="protein sequence ID" value="GAA2207705.1"/>
    <property type="molecule type" value="Genomic_DNA"/>
</dbReference>
<keyword evidence="3 6" id="KW-0812">Transmembrane</keyword>
<protein>
    <recommendedName>
        <fullName evidence="7">RDD domain-containing protein</fullName>
    </recommendedName>
</protein>
<dbReference type="PANTHER" id="PTHR36115">
    <property type="entry name" value="PROLINE-RICH ANTIGEN HOMOLOG-RELATED"/>
    <property type="match status" value="1"/>
</dbReference>
<dbReference type="Proteomes" id="UP001499843">
    <property type="component" value="Unassembled WGS sequence"/>
</dbReference>
<keyword evidence="4 6" id="KW-1133">Transmembrane helix</keyword>
<dbReference type="RefSeq" id="WP_344475161.1">
    <property type="nucleotide sequence ID" value="NZ_BAAAQX010000007.1"/>
</dbReference>
<reference evidence="8 9" key="1">
    <citation type="journal article" date="2019" name="Int. J. Syst. Evol. Microbiol.">
        <title>The Global Catalogue of Microorganisms (GCM) 10K type strain sequencing project: providing services to taxonomists for standard genome sequencing and annotation.</title>
        <authorList>
            <consortium name="The Broad Institute Genomics Platform"/>
            <consortium name="The Broad Institute Genome Sequencing Center for Infectious Disease"/>
            <person name="Wu L."/>
            <person name="Ma J."/>
        </authorList>
    </citation>
    <scope>NUCLEOTIDE SEQUENCE [LARGE SCALE GENOMIC DNA]</scope>
    <source>
        <strain evidence="8 9">JCM 16114</strain>
    </source>
</reference>